<name>A0ABV7TWI2_9NEIS</name>
<keyword evidence="1" id="KW-0812">Transmembrane</keyword>
<accession>A0ABV7TWI2</accession>
<dbReference type="InterPro" id="IPR013362">
    <property type="entry name" value="Pilus_4_PilV"/>
</dbReference>
<keyword evidence="1" id="KW-0472">Membrane</keyword>
<evidence type="ECO:0000313" key="3">
    <source>
        <dbReference type="Proteomes" id="UP001595636"/>
    </source>
</evidence>
<dbReference type="EMBL" id="JBHRYH010000040">
    <property type="protein sequence ID" value="MFC3627036.1"/>
    <property type="molecule type" value="Genomic_DNA"/>
</dbReference>
<comment type="caution">
    <text evidence="2">The sequence shown here is derived from an EMBL/GenBank/DDBJ whole genome shotgun (WGS) entry which is preliminary data.</text>
</comment>
<gene>
    <name evidence="2" type="primary">pilV</name>
    <name evidence="2" type="ORF">ACFOKJ_13030</name>
</gene>
<proteinExistence type="predicted"/>
<organism evidence="2 3">
    <name type="scientific">Vogesella amnigena</name>
    <dbReference type="NCBI Taxonomy" id="1507449"/>
    <lineage>
        <taxon>Bacteria</taxon>
        <taxon>Pseudomonadati</taxon>
        <taxon>Pseudomonadota</taxon>
        <taxon>Betaproteobacteria</taxon>
        <taxon>Neisseriales</taxon>
        <taxon>Chromobacteriaceae</taxon>
        <taxon>Vogesella</taxon>
    </lineage>
</organism>
<dbReference type="RefSeq" id="WP_390280270.1">
    <property type="nucleotide sequence ID" value="NZ_JBHRYH010000040.1"/>
</dbReference>
<sequence>MRSGCGQQAGFSLIEVLVSLLILLIGFMGVAALSMRANQVEFESYQRAQALVLVDDMAQRVRANQHAAYCYYSYTVTGTSGVQYLGAGANVAANTCVASGGVSVDATTMAEDDLRDWDAQLDGAAINDGGSSAGAMIDARGCITQDASRGVLIQLSWHAKTISNAPSAGLTCGQQGGVDDQYRRVVARWVKILDLTPGY</sequence>
<keyword evidence="1" id="KW-1133">Transmembrane helix</keyword>
<dbReference type="InterPro" id="IPR012902">
    <property type="entry name" value="N_methyl_site"/>
</dbReference>
<dbReference type="NCBIfam" id="TIGR02532">
    <property type="entry name" value="IV_pilin_GFxxxE"/>
    <property type="match status" value="1"/>
</dbReference>
<dbReference type="NCBIfam" id="TIGR02523">
    <property type="entry name" value="type_IV_pilV"/>
    <property type="match status" value="1"/>
</dbReference>
<evidence type="ECO:0000313" key="2">
    <source>
        <dbReference type="EMBL" id="MFC3627036.1"/>
    </source>
</evidence>
<dbReference type="Proteomes" id="UP001595636">
    <property type="component" value="Unassembled WGS sequence"/>
</dbReference>
<dbReference type="Pfam" id="PF07963">
    <property type="entry name" value="N_methyl"/>
    <property type="match status" value="1"/>
</dbReference>
<reference evidence="3" key="1">
    <citation type="journal article" date="2019" name="Int. J. Syst. Evol. Microbiol.">
        <title>The Global Catalogue of Microorganisms (GCM) 10K type strain sequencing project: providing services to taxonomists for standard genome sequencing and annotation.</title>
        <authorList>
            <consortium name="The Broad Institute Genomics Platform"/>
            <consortium name="The Broad Institute Genome Sequencing Center for Infectious Disease"/>
            <person name="Wu L."/>
            <person name="Ma J."/>
        </authorList>
    </citation>
    <scope>NUCLEOTIDE SEQUENCE [LARGE SCALE GENOMIC DNA]</scope>
    <source>
        <strain evidence="3">KCTC 42195</strain>
    </source>
</reference>
<evidence type="ECO:0000256" key="1">
    <source>
        <dbReference type="SAM" id="Phobius"/>
    </source>
</evidence>
<keyword evidence="3" id="KW-1185">Reference proteome</keyword>
<feature type="transmembrane region" description="Helical" evidence="1">
    <location>
        <begin position="12"/>
        <end position="35"/>
    </location>
</feature>
<protein>
    <submittedName>
        <fullName evidence="2">Type IV pilus modification protein PilV</fullName>
    </submittedName>
</protein>